<comment type="caution">
    <text evidence="2">The sequence shown here is derived from an EMBL/GenBank/DDBJ whole genome shotgun (WGS) entry which is preliminary data.</text>
</comment>
<evidence type="ECO:0000313" key="2">
    <source>
        <dbReference type="EMBL" id="KAF6427948.1"/>
    </source>
</evidence>
<proteinExistence type="predicted"/>
<organism evidence="2 3">
    <name type="scientific">Rousettus aegyptiacus</name>
    <name type="common">Egyptian fruit bat</name>
    <name type="synonym">Pteropus aegyptiacus</name>
    <dbReference type="NCBI Taxonomy" id="9407"/>
    <lineage>
        <taxon>Eukaryota</taxon>
        <taxon>Metazoa</taxon>
        <taxon>Chordata</taxon>
        <taxon>Craniata</taxon>
        <taxon>Vertebrata</taxon>
        <taxon>Euteleostomi</taxon>
        <taxon>Mammalia</taxon>
        <taxon>Eutheria</taxon>
        <taxon>Laurasiatheria</taxon>
        <taxon>Chiroptera</taxon>
        <taxon>Yinpterochiroptera</taxon>
        <taxon>Pteropodoidea</taxon>
        <taxon>Pteropodidae</taxon>
        <taxon>Rousettinae</taxon>
        <taxon>Rousettus</taxon>
    </lineage>
</organism>
<evidence type="ECO:0000256" key="1">
    <source>
        <dbReference type="SAM" id="MobiDB-lite"/>
    </source>
</evidence>
<accession>A0A7J8DXM1</accession>
<sequence length="130" mass="14280">MLYVIAALDRACLFRWQPAFPGGSRSSLLGPARDPREMEASPAFSLALPALKLHGFPVPGPQNKPKVNMQKRDPASARKSPLCLLPRPERCFCRPAPRHCPPPASLGLRPPPGRPSPVAFPWLVPAHLRR</sequence>
<name>A0A7J8DXM1_ROUAE</name>
<gene>
    <name evidence="2" type="ORF">HJG63_008411</name>
</gene>
<dbReference type="Proteomes" id="UP000593571">
    <property type="component" value="Unassembled WGS sequence"/>
</dbReference>
<dbReference type="AlphaFoldDB" id="A0A7J8DXM1"/>
<dbReference type="EMBL" id="JACASE010000011">
    <property type="protein sequence ID" value="KAF6427948.1"/>
    <property type="molecule type" value="Genomic_DNA"/>
</dbReference>
<reference evidence="2 3" key="1">
    <citation type="journal article" date="2020" name="Nature">
        <title>Six reference-quality genomes reveal evolution of bat adaptations.</title>
        <authorList>
            <person name="Jebb D."/>
            <person name="Huang Z."/>
            <person name="Pippel M."/>
            <person name="Hughes G.M."/>
            <person name="Lavrichenko K."/>
            <person name="Devanna P."/>
            <person name="Winkler S."/>
            <person name="Jermiin L.S."/>
            <person name="Skirmuntt E.C."/>
            <person name="Katzourakis A."/>
            <person name="Burkitt-Gray L."/>
            <person name="Ray D.A."/>
            <person name="Sullivan K.A.M."/>
            <person name="Roscito J.G."/>
            <person name="Kirilenko B.M."/>
            <person name="Davalos L.M."/>
            <person name="Corthals A.P."/>
            <person name="Power M.L."/>
            <person name="Jones G."/>
            <person name="Ransome R.D."/>
            <person name="Dechmann D.K.N."/>
            <person name="Locatelli A.G."/>
            <person name="Puechmaille S.J."/>
            <person name="Fedrigo O."/>
            <person name="Jarvis E.D."/>
            <person name="Hiller M."/>
            <person name="Vernes S.C."/>
            <person name="Myers E.W."/>
            <person name="Teeling E.C."/>
        </authorList>
    </citation>
    <scope>NUCLEOTIDE SEQUENCE [LARGE SCALE GENOMIC DNA]</scope>
    <source>
        <strain evidence="2">MRouAeg1</strain>
        <tissue evidence="2">Muscle</tissue>
    </source>
</reference>
<protein>
    <submittedName>
        <fullName evidence="2">Uncharacterized protein</fullName>
    </submittedName>
</protein>
<evidence type="ECO:0000313" key="3">
    <source>
        <dbReference type="Proteomes" id="UP000593571"/>
    </source>
</evidence>
<keyword evidence="3" id="KW-1185">Reference proteome</keyword>
<feature type="region of interest" description="Disordered" evidence="1">
    <location>
        <begin position="57"/>
        <end position="81"/>
    </location>
</feature>